<protein>
    <recommendedName>
        <fullName evidence="4">Lipoprotein</fullName>
    </recommendedName>
</protein>
<dbReference type="PROSITE" id="PS51257">
    <property type="entry name" value="PROKAR_LIPOPROTEIN"/>
    <property type="match status" value="1"/>
</dbReference>
<feature type="signal peptide" evidence="1">
    <location>
        <begin position="1"/>
        <end position="18"/>
    </location>
</feature>
<reference evidence="2 3" key="1">
    <citation type="submission" date="2022-08" db="EMBL/GenBank/DDBJ databases">
        <title>Reclassification of Massilia species as members of the genera Telluria, Duganella, Pseudoduganella, Mokoshia gen. nov. and Zemynaea gen. nov. using orthogonal and non-orthogonal genome-based approaches.</title>
        <authorList>
            <person name="Bowman J.P."/>
        </authorList>
    </citation>
    <scope>NUCLEOTIDE SEQUENCE [LARGE SCALE GENOMIC DNA]</scope>
    <source>
        <strain evidence="2 3">LMG 28164</strain>
    </source>
</reference>
<dbReference type="Proteomes" id="UP001205560">
    <property type="component" value="Unassembled WGS sequence"/>
</dbReference>
<name>A0ABT2A451_9BURK</name>
<dbReference type="RefSeq" id="WP_258844729.1">
    <property type="nucleotide sequence ID" value="NZ_JANUGX010000006.1"/>
</dbReference>
<proteinExistence type="predicted"/>
<sequence>MKLLVPLVLLGLAGCAAAPLKDGIYPLQPNQRVALSGTTTLTYDSFSDSRCPANARCIWAGRLSFQFVLDGPDGREEFSLGPDQLAAMPKSLHGARVALDPAGIPPIRTTNATRPGDVIPVTLKITSP</sequence>
<comment type="caution">
    <text evidence="2">The sequence shown here is derived from an EMBL/GenBank/DDBJ whole genome shotgun (WGS) entry which is preliminary data.</text>
</comment>
<evidence type="ECO:0000256" key="1">
    <source>
        <dbReference type="SAM" id="SignalP"/>
    </source>
</evidence>
<dbReference type="EMBL" id="JANUGX010000006">
    <property type="protein sequence ID" value="MCS0588961.1"/>
    <property type="molecule type" value="Genomic_DNA"/>
</dbReference>
<feature type="chain" id="PRO_5047411194" description="Lipoprotein" evidence="1">
    <location>
        <begin position="19"/>
        <end position="128"/>
    </location>
</feature>
<evidence type="ECO:0000313" key="3">
    <source>
        <dbReference type="Proteomes" id="UP001205560"/>
    </source>
</evidence>
<evidence type="ECO:0000313" key="2">
    <source>
        <dbReference type="EMBL" id="MCS0588961.1"/>
    </source>
</evidence>
<accession>A0ABT2A451</accession>
<keyword evidence="3" id="KW-1185">Reference proteome</keyword>
<gene>
    <name evidence="2" type="ORF">NX782_07070</name>
</gene>
<organism evidence="2 3">
    <name type="scientific">Massilia norwichensis</name>
    <dbReference type="NCBI Taxonomy" id="1442366"/>
    <lineage>
        <taxon>Bacteria</taxon>
        <taxon>Pseudomonadati</taxon>
        <taxon>Pseudomonadota</taxon>
        <taxon>Betaproteobacteria</taxon>
        <taxon>Burkholderiales</taxon>
        <taxon>Oxalobacteraceae</taxon>
        <taxon>Telluria group</taxon>
        <taxon>Massilia</taxon>
    </lineage>
</organism>
<evidence type="ECO:0008006" key="4">
    <source>
        <dbReference type="Google" id="ProtNLM"/>
    </source>
</evidence>
<keyword evidence="1" id="KW-0732">Signal</keyword>